<evidence type="ECO:0000256" key="1">
    <source>
        <dbReference type="SAM" id="MobiDB-lite"/>
    </source>
</evidence>
<sequence>MTFTASYPPPRIAQRRQTHYRRPPSFPPTLLSPRSSFLTRSGPGGKTCNIHQKDVPAFSGMSTIRFTHPNPHHPAMNNPNANVSNHSLYAKIPSSGFAPYIKRHRTLFWMKVCYRWSLNDPNSTEGIPSRIRRITMKLNRPTLRPNYHYMRHLAILESN</sequence>
<dbReference type="EMBL" id="ML170274">
    <property type="protein sequence ID" value="TDL15470.1"/>
    <property type="molecule type" value="Genomic_DNA"/>
</dbReference>
<dbReference type="AlphaFoldDB" id="A0A4Y7PLZ6"/>
<evidence type="ECO:0000313" key="2">
    <source>
        <dbReference type="EMBL" id="TDL15470.1"/>
    </source>
</evidence>
<dbReference type="Proteomes" id="UP000294933">
    <property type="component" value="Unassembled WGS sequence"/>
</dbReference>
<proteinExistence type="predicted"/>
<accession>A0A4Y7PLZ6</accession>
<reference evidence="2 3" key="1">
    <citation type="submission" date="2018-06" db="EMBL/GenBank/DDBJ databases">
        <title>A transcriptomic atlas of mushroom development highlights an independent origin of complex multicellularity.</title>
        <authorList>
            <consortium name="DOE Joint Genome Institute"/>
            <person name="Krizsan K."/>
            <person name="Almasi E."/>
            <person name="Merenyi Z."/>
            <person name="Sahu N."/>
            <person name="Viragh M."/>
            <person name="Koszo T."/>
            <person name="Mondo S."/>
            <person name="Kiss B."/>
            <person name="Balint B."/>
            <person name="Kues U."/>
            <person name="Barry K."/>
            <person name="Hegedus J.C."/>
            <person name="Henrissat B."/>
            <person name="Johnson J."/>
            <person name="Lipzen A."/>
            <person name="Ohm R."/>
            <person name="Nagy I."/>
            <person name="Pangilinan J."/>
            <person name="Yan J."/>
            <person name="Xiong Y."/>
            <person name="Grigoriev I.V."/>
            <person name="Hibbett D.S."/>
            <person name="Nagy L.G."/>
        </authorList>
    </citation>
    <scope>NUCLEOTIDE SEQUENCE [LARGE SCALE GENOMIC DNA]</scope>
    <source>
        <strain evidence="2 3">SZMC22713</strain>
    </source>
</reference>
<gene>
    <name evidence="2" type="ORF">BD410DRAFT_108185</name>
</gene>
<organism evidence="2 3">
    <name type="scientific">Rickenella mellea</name>
    <dbReference type="NCBI Taxonomy" id="50990"/>
    <lineage>
        <taxon>Eukaryota</taxon>
        <taxon>Fungi</taxon>
        <taxon>Dikarya</taxon>
        <taxon>Basidiomycota</taxon>
        <taxon>Agaricomycotina</taxon>
        <taxon>Agaricomycetes</taxon>
        <taxon>Hymenochaetales</taxon>
        <taxon>Rickenellaceae</taxon>
        <taxon>Rickenella</taxon>
    </lineage>
</organism>
<feature type="region of interest" description="Disordered" evidence="1">
    <location>
        <begin position="1"/>
        <end position="48"/>
    </location>
</feature>
<feature type="compositionally biased region" description="Basic residues" evidence="1">
    <location>
        <begin position="13"/>
        <end position="22"/>
    </location>
</feature>
<evidence type="ECO:0000313" key="3">
    <source>
        <dbReference type="Proteomes" id="UP000294933"/>
    </source>
</evidence>
<protein>
    <submittedName>
        <fullName evidence="2">Uncharacterized protein</fullName>
    </submittedName>
</protein>
<name>A0A4Y7PLZ6_9AGAM</name>
<dbReference type="VEuPathDB" id="FungiDB:BD410DRAFT_108185"/>
<keyword evidence="3" id="KW-1185">Reference proteome</keyword>